<sequence length="559" mass="63560">MSRAFAAPSSPVSQPRAWLHWLFAPNLSGRGHLITRWLFLRALALIYFSAFYSLAFQIKGLIGPEGILPITQYLPAIARALGPARFWFAPTLLWLSPSSDMLMALCWIGMLAALAALLNLWPRLSFLVCFVCFLSFVVAASDFSGYQSDGMLLEAGFLALFFVPSGLRPGWGEATPPSRVSLFLLQWEWFRIYFESGMVKLLSGDEQWRNFSAMDQYYQNGPLPTWVGWYVQHLPHRFHATTVALTLVMEFGVVLLLFCPRRLRLICFCIVTPWEAGVILTANYTFLNYLVLSLGILLLDDGWLRRWIPRRLRTPDPVAPVADAGFEDEPPLSILHTDAEQQGSAASSRGLQGHLGALRLAVSAVALTWIAYVTTAKLILIPLHDLPLPMEPIRALEPFRIANQYGLFAVMTRGRYEIEFQGSNDGQTWIAYPFRYKPQALNERPGIYAPYQPRFDWNLWFSSLGEWRQNQIVPLAEEHLLQNDRDVLALFRSNPFAAAPPKYVRAVLWQYWFTSLEEKRRTGNWWRRELLGLYAPELTTTANGEVTVVAMPMSLPPHD</sequence>
<accession>A0A4Q1SG65</accession>
<evidence type="ECO:0000256" key="6">
    <source>
        <dbReference type="ARBA" id="ARBA00023136"/>
    </source>
</evidence>
<feature type="transmembrane region" description="Helical" evidence="9">
    <location>
        <begin position="263"/>
        <end position="280"/>
    </location>
</feature>
<evidence type="ECO:0000256" key="2">
    <source>
        <dbReference type="ARBA" id="ARBA00005512"/>
    </source>
</evidence>
<keyword evidence="4" id="KW-0256">Endoplasmic reticulum</keyword>
<reference evidence="12 13" key="1">
    <citation type="journal article" date="2016" name="Int. J. Syst. Evol. Microbiol.">
        <title>Acidipila dinghuensis sp. nov., an acidobacterium isolated from forest soil.</title>
        <authorList>
            <person name="Jiang Y.W."/>
            <person name="Wang J."/>
            <person name="Chen M.H."/>
            <person name="Lv Y.Y."/>
            <person name="Qiu L.H."/>
        </authorList>
    </citation>
    <scope>NUCLEOTIDE SEQUENCE [LARGE SCALE GENOMIC DNA]</scope>
    <source>
        <strain evidence="12 13">DHOF10</strain>
    </source>
</reference>
<dbReference type="RefSeq" id="WP_129206263.1">
    <property type="nucleotide sequence ID" value="NZ_BMGU01000001.1"/>
</dbReference>
<evidence type="ECO:0000313" key="12">
    <source>
        <dbReference type="EMBL" id="RXS96514.1"/>
    </source>
</evidence>
<evidence type="ECO:0000256" key="1">
    <source>
        <dbReference type="ARBA" id="ARBA00004477"/>
    </source>
</evidence>
<evidence type="ECO:0000256" key="5">
    <source>
        <dbReference type="ARBA" id="ARBA00022989"/>
    </source>
</evidence>
<evidence type="ECO:0000259" key="11">
    <source>
        <dbReference type="Pfam" id="PF25179"/>
    </source>
</evidence>
<evidence type="ECO:0000256" key="7">
    <source>
        <dbReference type="ARBA" id="ARBA00023180"/>
    </source>
</evidence>
<feature type="transmembrane region" description="Helical" evidence="9">
    <location>
        <begin position="38"/>
        <end position="56"/>
    </location>
</feature>
<feature type="domain" description="Lipase maturation factor 1/2 N-terminal" evidence="10">
    <location>
        <begin position="145"/>
        <end position="304"/>
    </location>
</feature>
<evidence type="ECO:0000256" key="8">
    <source>
        <dbReference type="ARBA" id="ARBA00040643"/>
    </source>
</evidence>
<evidence type="ECO:0000256" key="9">
    <source>
        <dbReference type="SAM" id="Phobius"/>
    </source>
</evidence>
<evidence type="ECO:0000256" key="3">
    <source>
        <dbReference type="ARBA" id="ARBA00022692"/>
    </source>
</evidence>
<dbReference type="PANTHER" id="PTHR14463:SF5">
    <property type="entry name" value="LIPASE MATURATION FACTOR 2"/>
    <property type="match status" value="1"/>
</dbReference>
<name>A0A4Q1SG65_9BACT</name>
<dbReference type="InterPro" id="IPR009613">
    <property type="entry name" value="LMF"/>
</dbReference>
<dbReference type="Pfam" id="PF25179">
    <property type="entry name" value="LMF1_C"/>
    <property type="match status" value="1"/>
</dbReference>
<comment type="similarity">
    <text evidence="2">Belongs to the lipase maturation factor family.</text>
</comment>
<feature type="transmembrane region" description="Helical" evidence="9">
    <location>
        <begin position="238"/>
        <end position="258"/>
    </location>
</feature>
<keyword evidence="6 9" id="KW-0472">Membrane</keyword>
<feature type="transmembrane region" description="Helical" evidence="9">
    <location>
        <begin position="102"/>
        <end position="118"/>
    </location>
</feature>
<keyword evidence="13" id="KW-1185">Reference proteome</keyword>
<keyword evidence="7" id="KW-0325">Glycoprotein</keyword>
<dbReference type="EMBL" id="SDMK01000001">
    <property type="protein sequence ID" value="RXS96514.1"/>
    <property type="molecule type" value="Genomic_DNA"/>
</dbReference>
<dbReference type="GO" id="GO:0051604">
    <property type="term" value="P:protein maturation"/>
    <property type="evidence" value="ECO:0007669"/>
    <property type="project" value="InterPro"/>
</dbReference>
<evidence type="ECO:0000256" key="4">
    <source>
        <dbReference type="ARBA" id="ARBA00022824"/>
    </source>
</evidence>
<proteinExistence type="inferred from homology"/>
<dbReference type="OrthoDB" id="9793230at2"/>
<dbReference type="AlphaFoldDB" id="A0A4Q1SG65"/>
<keyword evidence="5 9" id="KW-1133">Transmembrane helix</keyword>
<dbReference type="InterPro" id="IPR057433">
    <property type="entry name" value="LMF1/2_C"/>
</dbReference>
<dbReference type="Proteomes" id="UP000290253">
    <property type="component" value="Unassembled WGS sequence"/>
</dbReference>
<comment type="subcellular location">
    <subcellularLocation>
        <location evidence="1">Endoplasmic reticulum membrane</location>
        <topology evidence="1">Multi-pass membrane protein</topology>
    </subcellularLocation>
</comment>
<comment type="caution">
    <text evidence="12">The sequence shown here is derived from an EMBL/GenBank/DDBJ whole genome shotgun (WGS) entry which is preliminary data.</text>
</comment>
<protein>
    <recommendedName>
        <fullName evidence="8">Lipase maturation factor 2</fullName>
    </recommendedName>
</protein>
<gene>
    <name evidence="12" type="ORF">ESZ00_00730</name>
</gene>
<dbReference type="PANTHER" id="PTHR14463">
    <property type="entry name" value="LIPASE MATURATION FACTOR"/>
    <property type="match status" value="1"/>
</dbReference>
<organism evidence="12 13">
    <name type="scientific">Silvibacterium dinghuense</name>
    <dbReference type="NCBI Taxonomy" id="1560006"/>
    <lineage>
        <taxon>Bacteria</taxon>
        <taxon>Pseudomonadati</taxon>
        <taxon>Acidobacteriota</taxon>
        <taxon>Terriglobia</taxon>
        <taxon>Terriglobales</taxon>
        <taxon>Acidobacteriaceae</taxon>
        <taxon>Silvibacterium</taxon>
    </lineage>
</organism>
<evidence type="ECO:0000259" key="10">
    <source>
        <dbReference type="Pfam" id="PF06762"/>
    </source>
</evidence>
<feature type="transmembrane region" description="Helical" evidence="9">
    <location>
        <begin position="124"/>
        <end position="143"/>
    </location>
</feature>
<keyword evidence="3 9" id="KW-0812">Transmembrane</keyword>
<dbReference type="InterPro" id="IPR057434">
    <property type="entry name" value="LMF1/2_N"/>
</dbReference>
<feature type="domain" description="Lipase maturation factor 1/2 C-terminal" evidence="11">
    <location>
        <begin position="401"/>
        <end position="536"/>
    </location>
</feature>
<evidence type="ECO:0000313" key="13">
    <source>
        <dbReference type="Proteomes" id="UP000290253"/>
    </source>
</evidence>
<dbReference type="Pfam" id="PF06762">
    <property type="entry name" value="LMF1"/>
    <property type="match status" value="1"/>
</dbReference>